<protein>
    <submittedName>
        <fullName evidence="5">Tyrosine-type recombinase/integrase</fullName>
    </submittedName>
</protein>
<keyword evidence="1" id="KW-0229">DNA integration</keyword>
<dbReference type="PANTHER" id="PTHR30349:SF41">
    <property type="entry name" value="INTEGRASE_RECOMBINASE PROTEIN MJ0367-RELATED"/>
    <property type="match status" value="1"/>
</dbReference>
<dbReference type="GO" id="GO:0015074">
    <property type="term" value="P:DNA integration"/>
    <property type="evidence" value="ECO:0007669"/>
    <property type="project" value="UniProtKB-KW"/>
</dbReference>
<evidence type="ECO:0000259" key="4">
    <source>
        <dbReference type="PROSITE" id="PS51898"/>
    </source>
</evidence>
<dbReference type="GO" id="GO:0003677">
    <property type="term" value="F:DNA binding"/>
    <property type="evidence" value="ECO:0007669"/>
    <property type="project" value="UniProtKB-KW"/>
</dbReference>
<dbReference type="SUPFAM" id="SSF56349">
    <property type="entry name" value="DNA breaking-rejoining enzymes"/>
    <property type="match status" value="1"/>
</dbReference>
<keyword evidence="3" id="KW-0233">DNA recombination</keyword>
<dbReference type="GO" id="GO:0006310">
    <property type="term" value="P:DNA recombination"/>
    <property type="evidence" value="ECO:0007669"/>
    <property type="project" value="UniProtKB-KW"/>
</dbReference>
<dbReference type="RefSeq" id="WP_267638573.1">
    <property type="nucleotide sequence ID" value="NZ_JAODIY010000016.1"/>
</dbReference>
<dbReference type="PANTHER" id="PTHR30349">
    <property type="entry name" value="PHAGE INTEGRASE-RELATED"/>
    <property type="match status" value="1"/>
</dbReference>
<reference evidence="5 6" key="1">
    <citation type="journal article" date="2014" name="Int. J. Syst. Evol. Microbiol.">
        <title>Complete genome sequence of Corynebacterium casei LMG S-19264T (=DSM 44701T), isolated from a smear-ripened cheese.</title>
        <authorList>
            <consortium name="US DOE Joint Genome Institute (JGI-PGF)"/>
            <person name="Walter F."/>
            <person name="Albersmeier A."/>
            <person name="Kalinowski J."/>
            <person name="Ruckert C."/>
        </authorList>
    </citation>
    <scope>NUCLEOTIDE SEQUENCE [LARGE SCALE GENOMIC DNA]</scope>
    <source>
        <strain evidence="5 6">CGMCC 4.7215</strain>
    </source>
</reference>
<dbReference type="Pfam" id="PF00589">
    <property type="entry name" value="Phage_integrase"/>
    <property type="match status" value="1"/>
</dbReference>
<accession>A0ABD5X6A5</accession>
<dbReference type="InterPro" id="IPR002104">
    <property type="entry name" value="Integrase_catalytic"/>
</dbReference>
<evidence type="ECO:0000256" key="1">
    <source>
        <dbReference type="ARBA" id="ARBA00022908"/>
    </source>
</evidence>
<sequence length="368" mass="43326">MTELDGITVVTEPSEKILNNRQLSDYEHQRKDCLEWLLTFGKNPDKVDGYAFETVRARAYRMDMFYRWVWESEGRYVADVDHEHADDWMEELAYQDKSNAHKDNCQKAVQMLLKWRHHEHGLNEWKPEIRFNSGASSSQPRDFLTREERSKIREAALEYGSVPSYNSLTPEERDRWRAYLAQRFEKPKSEISPDDWNRANGWKIPSLVFTSLDAGLRPIEAARATSAWVDVENEVLRIPKEESSKNRDNWIVGLQSRTADMLHRWLVQRETIPMYDNTEALWLTRQENPYRSRALKHLLSRLCELAEIETEERSLSWYAIRHSVGTYMTREEGLAAAQAQLRHSSPQTTMKYDQVPVEDRQDALDRMG</sequence>
<dbReference type="AlphaFoldDB" id="A0ABD5X6A5"/>
<gene>
    <name evidence="5" type="ORF">ACFQJ7_05930</name>
</gene>
<dbReference type="Gene3D" id="1.10.150.130">
    <property type="match status" value="1"/>
</dbReference>
<name>A0ABD5X6A5_9EURY</name>
<dbReference type="Proteomes" id="UP001596414">
    <property type="component" value="Unassembled WGS sequence"/>
</dbReference>
<evidence type="ECO:0000256" key="2">
    <source>
        <dbReference type="ARBA" id="ARBA00023125"/>
    </source>
</evidence>
<dbReference type="EMBL" id="JBHSZQ010000007">
    <property type="protein sequence ID" value="MFC7125577.1"/>
    <property type="molecule type" value="Genomic_DNA"/>
</dbReference>
<dbReference type="InterPro" id="IPR050090">
    <property type="entry name" value="Tyrosine_recombinase_XerCD"/>
</dbReference>
<dbReference type="CDD" id="cd00397">
    <property type="entry name" value="DNA_BRE_C"/>
    <property type="match status" value="1"/>
</dbReference>
<dbReference type="Gene3D" id="1.10.443.10">
    <property type="entry name" value="Intergrase catalytic core"/>
    <property type="match status" value="1"/>
</dbReference>
<dbReference type="PROSITE" id="PS51898">
    <property type="entry name" value="TYR_RECOMBINASE"/>
    <property type="match status" value="1"/>
</dbReference>
<dbReference type="InterPro" id="IPR011010">
    <property type="entry name" value="DNA_brk_join_enz"/>
</dbReference>
<evidence type="ECO:0000256" key="3">
    <source>
        <dbReference type="ARBA" id="ARBA00023172"/>
    </source>
</evidence>
<keyword evidence="2" id="KW-0238">DNA-binding</keyword>
<comment type="caution">
    <text evidence="5">The sequence shown here is derived from an EMBL/GenBank/DDBJ whole genome shotgun (WGS) entry which is preliminary data.</text>
</comment>
<organism evidence="5 6">
    <name type="scientific">Halovenus rubra</name>
    <dbReference type="NCBI Taxonomy" id="869890"/>
    <lineage>
        <taxon>Archaea</taxon>
        <taxon>Methanobacteriati</taxon>
        <taxon>Methanobacteriota</taxon>
        <taxon>Stenosarchaea group</taxon>
        <taxon>Halobacteria</taxon>
        <taxon>Halobacteriales</taxon>
        <taxon>Haloarculaceae</taxon>
        <taxon>Halovenus</taxon>
    </lineage>
</organism>
<evidence type="ECO:0000313" key="5">
    <source>
        <dbReference type="EMBL" id="MFC7125577.1"/>
    </source>
</evidence>
<dbReference type="InterPro" id="IPR010998">
    <property type="entry name" value="Integrase_recombinase_N"/>
</dbReference>
<proteinExistence type="predicted"/>
<dbReference type="InterPro" id="IPR013762">
    <property type="entry name" value="Integrase-like_cat_sf"/>
</dbReference>
<feature type="domain" description="Tyr recombinase" evidence="4">
    <location>
        <begin position="174"/>
        <end position="366"/>
    </location>
</feature>
<evidence type="ECO:0000313" key="6">
    <source>
        <dbReference type="Proteomes" id="UP001596414"/>
    </source>
</evidence>